<evidence type="ECO:0008006" key="4">
    <source>
        <dbReference type="Google" id="ProtNLM"/>
    </source>
</evidence>
<dbReference type="AlphaFoldDB" id="A0AAD6G301"/>
<keyword evidence="1" id="KW-1133">Transmembrane helix</keyword>
<evidence type="ECO:0000313" key="3">
    <source>
        <dbReference type="Proteomes" id="UP001213681"/>
    </source>
</evidence>
<dbReference type="Proteomes" id="UP001213681">
    <property type="component" value="Unassembled WGS sequence"/>
</dbReference>
<gene>
    <name evidence="2" type="ORF">N7458_004867</name>
</gene>
<keyword evidence="1" id="KW-0472">Membrane</keyword>
<feature type="transmembrane region" description="Helical" evidence="1">
    <location>
        <begin position="446"/>
        <end position="466"/>
    </location>
</feature>
<feature type="transmembrane region" description="Helical" evidence="1">
    <location>
        <begin position="177"/>
        <end position="196"/>
    </location>
</feature>
<feature type="transmembrane region" description="Helical" evidence="1">
    <location>
        <begin position="510"/>
        <end position="529"/>
    </location>
</feature>
<evidence type="ECO:0000313" key="2">
    <source>
        <dbReference type="EMBL" id="KAJ5453911.1"/>
    </source>
</evidence>
<dbReference type="Pfam" id="PF06772">
    <property type="entry name" value="LtrA"/>
    <property type="match status" value="1"/>
</dbReference>
<dbReference type="GeneID" id="81598492"/>
<protein>
    <recommendedName>
        <fullName evidence="4">Low temperature requirement A</fullName>
    </recommendedName>
</protein>
<sequence>MGGLPLWRSPLSKASDRRGQAVDNIADVTTRDETLFENPQFEHYESTSNIQLFFDLFFVANLTSFTNSHEINSSSIPSHPELSSYIGFFCILWFTWAQVTLYDVRFATDSIIERIAHACHFGVMVGLAIIGPEFLAEDDGWGPLQQLSLILMVNRIVLFCQYGSTLFFTWRYRATRLPLMVVMASLFVAAVLYFGLSFAFYRRTAYDAYLAWYVVAVMEVGVNLALAAHWRAMSFEKTHLVERLTCLTLIILGEGIIGLTKTIVKIETYDLRFTSADIGSIISAYFTYQLYFDNVRMEPFGSVHQQLWSILHFPFHLALALMMEGTNQILLCTHVVQDLFKLSAPFQGEATPQVGLIMLNETVHTIYERFPSTEAVINEVEESLHALLEPATNATQEETLANFQLVLRQMAKTVIEGYGWEPPKAVAEEDFSGYANSIVSIFNLTFGYFCICVGLVCLIIGVLTLLSQGDGYSRMRYISIGANILLGLAITLLSTMVLTDAAGNLGTTPWTLPALSLILLTLIILHHIAI</sequence>
<proteinExistence type="predicted"/>
<name>A0AAD6G301_9EURO</name>
<dbReference type="EMBL" id="JAPVEA010000005">
    <property type="protein sequence ID" value="KAJ5453911.1"/>
    <property type="molecule type" value="Genomic_DNA"/>
</dbReference>
<accession>A0AAD6G301</accession>
<evidence type="ECO:0000256" key="1">
    <source>
        <dbReference type="SAM" id="Phobius"/>
    </source>
</evidence>
<reference evidence="2" key="1">
    <citation type="submission" date="2022-12" db="EMBL/GenBank/DDBJ databases">
        <authorList>
            <person name="Petersen C."/>
        </authorList>
    </citation>
    <scope>NUCLEOTIDE SEQUENCE</scope>
    <source>
        <strain evidence="2">IBT 16125</strain>
    </source>
</reference>
<keyword evidence="3" id="KW-1185">Reference proteome</keyword>
<keyword evidence="1" id="KW-0812">Transmembrane</keyword>
<reference evidence="2" key="2">
    <citation type="journal article" date="2023" name="IMA Fungus">
        <title>Comparative genomic study of the Penicillium genus elucidates a diverse pangenome and 15 lateral gene transfer events.</title>
        <authorList>
            <person name="Petersen C."/>
            <person name="Sorensen T."/>
            <person name="Nielsen M.R."/>
            <person name="Sondergaard T.E."/>
            <person name="Sorensen J.L."/>
            <person name="Fitzpatrick D.A."/>
            <person name="Frisvad J.C."/>
            <person name="Nielsen K.L."/>
        </authorList>
    </citation>
    <scope>NUCLEOTIDE SEQUENCE</scope>
    <source>
        <strain evidence="2">IBT 16125</strain>
    </source>
</reference>
<organism evidence="2 3">
    <name type="scientific">Penicillium daleae</name>
    <dbReference type="NCBI Taxonomy" id="63821"/>
    <lineage>
        <taxon>Eukaryota</taxon>
        <taxon>Fungi</taxon>
        <taxon>Dikarya</taxon>
        <taxon>Ascomycota</taxon>
        <taxon>Pezizomycotina</taxon>
        <taxon>Eurotiomycetes</taxon>
        <taxon>Eurotiomycetidae</taxon>
        <taxon>Eurotiales</taxon>
        <taxon>Aspergillaceae</taxon>
        <taxon>Penicillium</taxon>
    </lineage>
</organism>
<dbReference type="PANTHER" id="PTHR42101:SF1">
    <property type="entry name" value="LOW TEMPERATURE REQUIREMENT A"/>
    <property type="match status" value="1"/>
</dbReference>
<dbReference type="PANTHER" id="PTHR42101">
    <property type="entry name" value="CHROMOSOME 16, WHOLE GENOME SHOTGUN SEQUENCE"/>
    <property type="match status" value="1"/>
</dbReference>
<comment type="caution">
    <text evidence="2">The sequence shown here is derived from an EMBL/GenBank/DDBJ whole genome shotgun (WGS) entry which is preliminary data.</text>
</comment>
<feature type="transmembrane region" description="Helical" evidence="1">
    <location>
        <begin position="208"/>
        <end position="228"/>
    </location>
</feature>
<dbReference type="InterPro" id="IPR010640">
    <property type="entry name" value="Low_temperature_requirement_A"/>
</dbReference>
<dbReference type="RefSeq" id="XP_056766867.1">
    <property type="nucleotide sequence ID" value="XM_056908249.1"/>
</dbReference>
<feature type="transmembrane region" description="Helical" evidence="1">
    <location>
        <begin position="478"/>
        <end position="498"/>
    </location>
</feature>